<dbReference type="AlphaFoldDB" id="A0A7D5M2C7"/>
<dbReference type="PANTHER" id="PTHR43448:SF2">
    <property type="entry name" value="PROTOHEME IX FARNESYLTRANSFERASE, MITOCHONDRIAL"/>
    <property type="match status" value="1"/>
</dbReference>
<comment type="catalytic activity">
    <reaction evidence="10 11">
        <text>heme b + (2E,6E)-farnesyl diphosphate + H2O = Fe(II)-heme o + diphosphate</text>
        <dbReference type="Rhea" id="RHEA:28070"/>
        <dbReference type="ChEBI" id="CHEBI:15377"/>
        <dbReference type="ChEBI" id="CHEBI:33019"/>
        <dbReference type="ChEBI" id="CHEBI:60344"/>
        <dbReference type="ChEBI" id="CHEBI:60530"/>
        <dbReference type="ChEBI" id="CHEBI:175763"/>
        <dbReference type="EC" id="2.5.1.141"/>
    </reaction>
</comment>
<dbReference type="FunFam" id="1.10.357.140:FF:000006">
    <property type="entry name" value="Protoheme IX farnesyltransferase, mitochondrial"/>
    <property type="match status" value="1"/>
</dbReference>
<dbReference type="OrthoDB" id="131615at2157"/>
<comment type="function">
    <text evidence="1 11">Converts heme B (protoheme IX) to heme O by substitution of the vinyl group on carbon 2 of heme B porphyrin ring with a hydroxyethyl farnesyl side group.</text>
</comment>
<evidence type="ECO:0000256" key="7">
    <source>
        <dbReference type="ARBA" id="ARBA00022989"/>
    </source>
</evidence>
<gene>
    <name evidence="11" type="primary">ctaB</name>
    <name evidence="12" type="ORF">C5F49_06665</name>
</gene>
<evidence type="ECO:0000313" key="12">
    <source>
        <dbReference type="EMBL" id="QLH05032.1"/>
    </source>
</evidence>
<name>A0A7D5M2C7_9ARCH</name>
<dbReference type="GO" id="GO:0005886">
    <property type="term" value="C:plasma membrane"/>
    <property type="evidence" value="ECO:0007669"/>
    <property type="project" value="UniProtKB-SubCell"/>
</dbReference>
<organism evidence="12 13">
    <name type="scientific">Nitrosopumilus oxyclinae</name>
    <dbReference type="NCBI Taxonomy" id="1959104"/>
    <lineage>
        <taxon>Archaea</taxon>
        <taxon>Nitrososphaerota</taxon>
        <taxon>Nitrososphaeria</taxon>
        <taxon>Nitrosopumilales</taxon>
        <taxon>Nitrosopumilaceae</taxon>
        <taxon>Nitrosopumilus</taxon>
    </lineage>
</organism>
<evidence type="ECO:0000256" key="11">
    <source>
        <dbReference type="HAMAP-Rule" id="MF_00154"/>
    </source>
</evidence>
<evidence type="ECO:0000256" key="2">
    <source>
        <dbReference type="ARBA" id="ARBA00004651"/>
    </source>
</evidence>
<comment type="similarity">
    <text evidence="11">Belongs to the UbiA prenyltransferase family. Protoheme IX farnesyltransferase subfamily.</text>
</comment>
<keyword evidence="9 11" id="KW-0472">Membrane</keyword>
<dbReference type="Proteomes" id="UP000509441">
    <property type="component" value="Chromosome"/>
</dbReference>
<evidence type="ECO:0000313" key="13">
    <source>
        <dbReference type="Proteomes" id="UP000509441"/>
    </source>
</evidence>
<dbReference type="InterPro" id="IPR000537">
    <property type="entry name" value="UbiA_prenyltransferase"/>
</dbReference>
<dbReference type="InterPro" id="IPR044878">
    <property type="entry name" value="UbiA_sf"/>
</dbReference>
<dbReference type="UniPathway" id="UPA00834">
    <property type="reaction ID" value="UER00712"/>
</dbReference>
<evidence type="ECO:0000256" key="5">
    <source>
        <dbReference type="ARBA" id="ARBA00022679"/>
    </source>
</evidence>
<dbReference type="InterPro" id="IPR030470">
    <property type="entry name" value="UbiA_prenylTrfase_CS"/>
</dbReference>
<feature type="transmembrane region" description="Helical" evidence="11">
    <location>
        <begin position="114"/>
        <end position="133"/>
    </location>
</feature>
<feature type="transmembrane region" description="Helical" evidence="11">
    <location>
        <begin position="276"/>
        <end position="294"/>
    </location>
</feature>
<reference evidence="12 13" key="1">
    <citation type="submission" date="2018-02" db="EMBL/GenBank/DDBJ databases">
        <title>Complete genome of Nitrosopumilus oxyclinae HCE1.</title>
        <authorList>
            <person name="Qin W."/>
            <person name="Zheng Y."/>
            <person name="Stahl D.A."/>
        </authorList>
    </citation>
    <scope>NUCLEOTIDE SEQUENCE [LARGE SCALE GENOMIC DNA]</scope>
    <source>
        <strain evidence="12 13">HCE1</strain>
    </source>
</reference>
<dbReference type="HAMAP" id="MF_00154">
    <property type="entry name" value="CyoE_CtaB"/>
    <property type="match status" value="1"/>
</dbReference>
<evidence type="ECO:0000256" key="9">
    <source>
        <dbReference type="ARBA" id="ARBA00023136"/>
    </source>
</evidence>
<dbReference type="EMBL" id="CP026994">
    <property type="protein sequence ID" value="QLH05032.1"/>
    <property type="molecule type" value="Genomic_DNA"/>
</dbReference>
<keyword evidence="7 11" id="KW-1133">Transmembrane helix</keyword>
<comment type="miscellaneous">
    <text evidence="11">Carbon 2 of the heme B porphyrin ring is defined according to the Fischer nomenclature.</text>
</comment>
<feature type="transmembrane region" description="Helical" evidence="11">
    <location>
        <begin position="165"/>
        <end position="186"/>
    </location>
</feature>
<comment type="pathway">
    <text evidence="3 11">Porphyrin-containing compound metabolism; heme O biosynthesis; heme O from protoheme: step 1/1.</text>
</comment>
<evidence type="ECO:0000256" key="10">
    <source>
        <dbReference type="ARBA" id="ARBA00047690"/>
    </source>
</evidence>
<dbReference type="GO" id="GO:0048034">
    <property type="term" value="P:heme O biosynthetic process"/>
    <property type="evidence" value="ECO:0007669"/>
    <property type="project" value="UniProtKB-UniRule"/>
</dbReference>
<evidence type="ECO:0000256" key="1">
    <source>
        <dbReference type="ARBA" id="ARBA00004019"/>
    </source>
</evidence>
<protein>
    <recommendedName>
        <fullName evidence="11">Protoheme IX farnesyltransferase</fullName>
        <ecNumber evidence="11">2.5.1.141</ecNumber>
    </recommendedName>
    <alternativeName>
        <fullName evidence="11">Heme B farnesyltransferase</fullName>
    </alternativeName>
    <alternativeName>
        <fullName evidence="11">Heme O synthase</fullName>
    </alternativeName>
</protein>
<dbReference type="CDD" id="cd13957">
    <property type="entry name" value="PT_UbiA_Cox10"/>
    <property type="match status" value="1"/>
</dbReference>
<sequence length="295" mass="32160">MGFNEILEISKPRIVVLLVITAVTSMYAASKLVPGVPELDYWSYLHIIIAGALASAGSSALNHYYDKDIDPKMTRTSTRPIPSGKMAASNVLIYGLAVSCISVIYGYFALNAVSAFFIAVGIFSYVVIYTVWLKRRHTSNIVIGGIAGSAAAWAGWAAATGSMDLLGFLVGFLVFVWTPSHFWCLAMKIKDEYAKAEVPMLPVVIGMQKTSKFILGNTLILIPYSLILSFIPDGLGIVYTVIAIVSGALMLVYHYKLTKNPTSEFAWKAYKVTAPYLTIIFVAVALDAAFHFPLF</sequence>
<evidence type="ECO:0000256" key="4">
    <source>
        <dbReference type="ARBA" id="ARBA00010223"/>
    </source>
</evidence>
<feature type="transmembrane region" description="Helical" evidence="11">
    <location>
        <begin position="41"/>
        <end position="65"/>
    </location>
</feature>
<keyword evidence="5 11" id="KW-0808">Transferase</keyword>
<dbReference type="Pfam" id="PF01040">
    <property type="entry name" value="UbiA"/>
    <property type="match status" value="1"/>
</dbReference>
<keyword evidence="8 11" id="KW-0350">Heme biosynthesis</keyword>
<evidence type="ECO:0000256" key="6">
    <source>
        <dbReference type="ARBA" id="ARBA00022692"/>
    </source>
</evidence>
<dbReference type="GO" id="GO:0008495">
    <property type="term" value="F:protoheme IX farnesyltransferase activity"/>
    <property type="evidence" value="ECO:0007669"/>
    <property type="project" value="UniProtKB-UniRule"/>
</dbReference>
<feature type="transmembrane region" description="Helical" evidence="11">
    <location>
        <begin position="237"/>
        <end position="255"/>
    </location>
</feature>
<dbReference type="PANTHER" id="PTHR43448">
    <property type="entry name" value="PROTOHEME IX FARNESYLTRANSFERASE, MITOCHONDRIAL"/>
    <property type="match status" value="1"/>
</dbReference>
<evidence type="ECO:0000256" key="8">
    <source>
        <dbReference type="ARBA" id="ARBA00023133"/>
    </source>
</evidence>
<accession>A0A7D5M2C7</accession>
<dbReference type="RefSeq" id="WP_179362266.1">
    <property type="nucleotide sequence ID" value="NZ_CP026994.1"/>
</dbReference>
<feature type="transmembrane region" description="Helical" evidence="11">
    <location>
        <begin position="213"/>
        <end position="231"/>
    </location>
</feature>
<keyword evidence="11" id="KW-1003">Cell membrane</keyword>
<dbReference type="KEGG" id="nox:C5F49_06665"/>
<dbReference type="Gene3D" id="1.10.357.140">
    <property type="entry name" value="UbiA prenyltransferase"/>
    <property type="match status" value="1"/>
</dbReference>
<feature type="transmembrane region" description="Helical" evidence="11">
    <location>
        <begin position="86"/>
        <end position="108"/>
    </location>
</feature>
<dbReference type="GeneID" id="56061649"/>
<proteinExistence type="inferred from homology"/>
<comment type="subcellular location">
    <subcellularLocation>
        <location evidence="2 11">Cell membrane</location>
        <topology evidence="2 11">Multi-pass membrane protein</topology>
    </subcellularLocation>
</comment>
<feature type="transmembrane region" description="Helical" evidence="11">
    <location>
        <begin position="12"/>
        <end position="29"/>
    </location>
</feature>
<feature type="transmembrane region" description="Helical" evidence="11">
    <location>
        <begin position="140"/>
        <end position="159"/>
    </location>
</feature>
<keyword evidence="13" id="KW-1185">Reference proteome</keyword>
<dbReference type="NCBIfam" id="NF003349">
    <property type="entry name" value="PRK04375.1-2"/>
    <property type="match status" value="1"/>
</dbReference>
<dbReference type="PROSITE" id="PS00943">
    <property type="entry name" value="UBIA"/>
    <property type="match status" value="1"/>
</dbReference>
<keyword evidence="6 11" id="KW-0812">Transmembrane</keyword>
<dbReference type="NCBIfam" id="TIGR01473">
    <property type="entry name" value="cyoE_ctaB"/>
    <property type="match status" value="1"/>
</dbReference>
<dbReference type="EC" id="2.5.1.141" evidence="11"/>
<evidence type="ECO:0000256" key="3">
    <source>
        <dbReference type="ARBA" id="ARBA00004919"/>
    </source>
</evidence>
<comment type="similarity">
    <text evidence="4">In the C-terminal section; belongs to the UbiA prenyltransferase family. Protoheme IX farnesyltransferase subfamily.</text>
</comment>
<dbReference type="InterPro" id="IPR006369">
    <property type="entry name" value="Protohaem_IX_farnesylTrfase"/>
</dbReference>